<sequence length="157" mass="18152">MLFFCSPWSIYIGSVVKEGKGLHFTHIRHLTFQHQRNLVLRVWCSVQLFSVDYSEKKSWEAARLDCVAREADLISIHNFEEENFLATYTKGKTSWIGLRHNPIESGYEWSDGSPVSHTNWGHGEPNDHGDREDCVELVTTANELSMFYHTSFNSRTV</sequence>
<name>A0AAY4ERU6_9TELE</name>
<dbReference type="InterPro" id="IPR050111">
    <property type="entry name" value="C-type_lectin/snaclec_domain"/>
</dbReference>
<dbReference type="InterPro" id="IPR001304">
    <property type="entry name" value="C-type_lectin-like"/>
</dbReference>
<dbReference type="InterPro" id="IPR016186">
    <property type="entry name" value="C-type_lectin-like/link_sf"/>
</dbReference>
<gene>
    <name evidence="2" type="primary">CLEC19A</name>
</gene>
<dbReference type="PANTHER" id="PTHR22803">
    <property type="entry name" value="MANNOSE, PHOSPHOLIPASE, LECTIN RECEPTOR RELATED"/>
    <property type="match status" value="1"/>
</dbReference>
<dbReference type="SUPFAM" id="SSF56436">
    <property type="entry name" value="C-type lectin-like"/>
    <property type="match status" value="1"/>
</dbReference>
<dbReference type="Gene3D" id="3.10.100.10">
    <property type="entry name" value="Mannose-Binding Protein A, subunit A"/>
    <property type="match status" value="1"/>
</dbReference>
<evidence type="ECO:0000313" key="2">
    <source>
        <dbReference type="Ensembl" id="ENSDCDP00010060397.1"/>
    </source>
</evidence>
<dbReference type="Ensembl" id="ENSDCDT00010071145.1">
    <property type="protein sequence ID" value="ENSDCDP00010060397.1"/>
    <property type="gene ID" value="ENSDCDG00010033569.1"/>
</dbReference>
<evidence type="ECO:0000259" key="1">
    <source>
        <dbReference type="PROSITE" id="PS50041"/>
    </source>
</evidence>
<reference evidence="2" key="2">
    <citation type="submission" date="2025-08" db="UniProtKB">
        <authorList>
            <consortium name="Ensembl"/>
        </authorList>
    </citation>
    <scope>IDENTIFICATION</scope>
</reference>
<evidence type="ECO:0000313" key="3">
    <source>
        <dbReference type="Proteomes" id="UP000694580"/>
    </source>
</evidence>
<proteinExistence type="predicted"/>
<dbReference type="Proteomes" id="UP000694580">
    <property type="component" value="Chromosome 3"/>
</dbReference>
<dbReference type="GeneTree" id="ENSGT01150000286973"/>
<protein>
    <recommendedName>
        <fullName evidence="1">C-type lectin domain-containing protein</fullName>
    </recommendedName>
</protein>
<dbReference type="InterPro" id="IPR016187">
    <property type="entry name" value="CTDL_fold"/>
</dbReference>
<reference evidence="2" key="3">
    <citation type="submission" date="2025-09" db="UniProtKB">
        <authorList>
            <consortium name="Ensembl"/>
        </authorList>
    </citation>
    <scope>IDENTIFICATION</scope>
</reference>
<dbReference type="CDD" id="cd00037">
    <property type="entry name" value="CLECT"/>
    <property type="match status" value="1"/>
</dbReference>
<dbReference type="PROSITE" id="PS50041">
    <property type="entry name" value="C_TYPE_LECTIN_2"/>
    <property type="match status" value="1"/>
</dbReference>
<dbReference type="Pfam" id="PF00059">
    <property type="entry name" value="Lectin_C"/>
    <property type="match status" value="1"/>
</dbReference>
<reference evidence="2 3" key="1">
    <citation type="submission" date="2020-06" db="EMBL/GenBank/DDBJ databases">
        <authorList>
            <consortium name="Wellcome Sanger Institute Data Sharing"/>
        </authorList>
    </citation>
    <scope>NUCLEOTIDE SEQUENCE [LARGE SCALE GENOMIC DNA]</scope>
</reference>
<dbReference type="AlphaFoldDB" id="A0AAY4ERU6"/>
<dbReference type="SMART" id="SM00034">
    <property type="entry name" value="CLECT"/>
    <property type="match status" value="1"/>
</dbReference>
<keyword evidence="3" id="KW-1185">Reference proteome</keyword>
<organism evidence="2 3">
    <name type="scientific">Denticeps clupeoides</name>
    <name type="common">denticle herring</name>
    <dbReference type="NCBI Taxonomy" id="299321"/>
    <lineage>
        <taxon>Eukaryota</taxon>
        <taxon>Metazoa</taxon>
        <taxon>Chordata</taxon>
        <taxon>Craniata</taxon>
        <taxon>Vertebrata</taxon>
        <taxon>Euteleostomi</taxon>
        <taxon>Actinopterygii</taxon>
        <taxon>Neopterygii</taxon>
        <taxon>Teleostei</taxon>
        <taxon>Clupei</taxon>
        <taxon>Clupeiformes</taxon>
        <taxon>Denticipitoidei</taxon>
        <taxon>Denticipitidae</taxon>
        <taxon>Denticeps</taxon>
    </lineage>
</organism>
<accession>A0AAY4ERU6</accession>
<feature type="domain" description="C-type lectin" evidence="1">
    <location>
        <begin position="54"/>
        <end position="137"/>
    </location>
</feature>